<sequence length="99" mass="10919">MDTLKKKRNVIRSQAACFTNDAGKLLSSTSAFDLEEILSSATKVERVTGWIVLFLKNIRTTDRTVGPLTAEEIEHARVYSLERALSSASALEFERNGSG</sequence>
<name>A0ACB7SDZ2_HYAAI</name>
<gene>
    <name evidence="1" type="ORF">HPB50_014501</name>
</gene>
<dbReference type="EMBL" id="CM023484">
    <property type="protein sequence ID" value="KAH6933392.1"/>
    <property type="molecule type" value="Genomic_DNA"/>
</dbReference>
<comment type="caution">
    <text evidence="1">The sequence shown here is derived from an EMBL/GenBank/DDBJ whole genome shotgun (WGS) entry which is preliminary data.</text>
</comment>
<proteinExistence type="predicted"/>
<dbReference type="Proteomes" id="UP000821845">
    <property type="component" value="Chromosome 4"/>
</dbReference>
<reference evidence="1" key="1">
    <citation type="submission" date="2020-05" db="EMBL/GenBank/DDBJ databases">
        <title>Large-scale comparative analyses of tick genomes elucidate their genetic diversity and vector capacities.</title>
        <authorList>
            <person name="Jia N."/>
            <person name="Wang J."/>
            <person name="Shi W."/>
            <person name="Du L."/>
            <person name="Sun Y."/>
            <person name="Zhan W."/>
            <person name="Jiang J."/>
            <person name="Wang Q."/>
            <person name="Zhang B."/>
            <person name="Ji P."/>
            <person name="Sakyi L.B."/>
            <person name="Cui X."/>
            <person name="Yuan T."/>
            <person name="Jiang B."/>
            <person name="Yang W."/>
            <person name="Lam T.T.-Y."/>
            <person name="Chang Q."/>
            <person name="Ding S."/>
            <person name="Wang X."/>
            <person name="Zhu J."/>
            <person name="Ruan X."/>
            <person name="Zhao L."/>
            <person name="Wei J."/>
            <person name="Que T."/>
            <person name="Du C."/>
            <person name="Cheng J."/>
            <person name="Dai P."/>
            <person name="Han X."/>
            <person name="Huang E."/>
            <person name="Gao Y."/>
            <person name="Liu J."/>
            <person name="Shao H."/>
            <person name="Ye R."/>
            <person name="Li L."/>
            <person name="Wei W."/>
            <person name="Wang X."/>
            <person name="Wang C."/>
            <person name="Yang T."/>
            <person name="Huo Q."/>
            <person name="Li W."/>
            <person name="Guo W."/>
            <person name="Chen H."/>
            <person name="Zhou L."/>
            <person name="Ni X."/>
            <person name="Tian J."/>
            <person name="Zhou Y."/>
            <person name="Sheng Y."/>
            <person name="Liu T."/>
            <person name="Pan Y."/>
            <person name="Xia L."/>
            <person name="Li J."/>
            <person name="Zhao F."/>
            <person name="Cao W."/>
        </authorList>
    </citation>
    <scope>NUCLEOTIDE SEQUENCE</scope>
    <source>
        <strain evidence="1">Hyas-2018</strain>
    </source>
</reference>
<protein>
    <submittedName>
        <fullName evidence="1">Uncharacterized protein</fullName>
    </submittedName>
</protein>
<evidence type="ECO:0000313" key="2">
    <source>
        <dbReference type="Proteomes" id="UP000821845"/>
    </source>
</evidence>
<evidence type="ECO:0000313" key="1">
    <source>
        <dbReference type="EMBL" id="KAH6933392.1"/>
    </source>
</evidence>
<accession>A0ACB7SDZ2</accession>
<organism evidence="1 2">
    <name type="scientific">Hyalomma asiaticum</name>
    <name type="common">Tick</name>
    <dbReference type="NCBI Taxonomy" id="266040"/>
    <lineage>
        <taxon>Eukaryota</taxon>
        <taxon>Metazoa</taxon>
        <taxon>Ecdysozoa</taxon>
        <taxon>Arthropoda</taxon>
        <taxon>Chelicerata</taxon>
        <taxon>Arachnida</taxon>
        <taxon>Acari</taxon>
        <taxon>Parasitiformes</taxon>
        <taxon>Ixodida</taxon>
        <taxon>Ixodoidea</taxon>
        <taxon>Ixodidae</taxon>
        <taxon>Hyalomminae</taxon>
        <taxon>Hyalomma</taxon>
    </lineage>
</organism>
<keyword evidence="2" id="KW-1185">Reference proteome</keyword>